<dbReference type="AlphaFoldDB" id="A0A0L6VV48"/>
<proteinExistence type="predicted"/>
<feature type="non-terminal residue" evidence="1">
    <location>
        <position position="102"/>
    </location>
</feature>
<evidence type="ECO:0000313" key="2">
    <source>
        <dbReference type="Proteomes" id="UP000037035"/>
    </source>
</evidence>
<dbReference type="VEuPathDB" id="FungiDB:VP01_10224g1"/>
<protein>
    <submittedName>
        <fullName evidence="1">Uncharacterized protein</fullName>
    </submittedName>
</protein>
<organism evidence="1 2">
    <name type="scientific">Puccinia sorghi</name>
    <dbReference type="NCBI Taxonomy" id="27349"/>
    <lineage>
        <taxon>Eukaryota</taxon>
        <taxon>Fungi</taxon>
        <taxon>Dikarya</taxon>
        <taxon>Basidiomycota</taxon>
        <taxon>Pucciniomycotina</taxon>
        <taxon>Pucciniomycetes</taxon>
        <taxon>Pucciniales</taxon>
        <taxon>Pucciniaceae</taxon>
        <taxon>Puccinia</taxon>
    </lineage>
</organism>
<dbReference type="OrthoDB" id="5540949at2759"/>
<keyword evidence="2" id="KW-1185">Reference proteome</keyword>
<reference evidence="1 2" key="1">
    <citation type="submission" date="2015-08" db="EMBL/GenBank/DDBJ databases">
        <title>Next Generation Sequencing and Analysis of the Genome of Puccinia sorghi L Schw, the Causal Agent of Maize Common Rust.</title>
        <authorList>
            <person name="Rochi L."/>
            <person name="Burguener G."/>
            <person name="Darino M."/>
            <person name="Turjanski A."/>
            <person name="Kreff E."/>
            <person name="Dieguez M.J."/>
            <person name="Sacco F."/>
        </authorList>
    </citation>
    <scope>NUCLEOTIDE SEQUENCE [LARGE SCALE GENOMIC DNA]</scope>
    <source>
        <strain evidence="1 2">RO10H11247</strain>
    </source>
</reference>
<evidence type="ECO:0000313" key="1">
    <source>
        <dbReference type="EMBL" id="KNZ64497.1"/>
    </source>
</evidence>
<dbReference type="EMBL" id="LAVV01000249">
    <property type="protein sequence ID" value="KNZ64497.1"/>
    <property type="molecule type" value="Genomic_DNA"/>
</dbReference>
<dbReference type="Proteomes" id="UP000037035">
    <property type="component" value="Unassembled WGS sequence"/>
</dbReference>
<accession>A0A0L6VV48</accession>
<sequence>MKLCDLIRCNQVFQNNSNNAQHPVEEQMMATLKRLSCFGNGASVGMLARFFQIGKGTVKLYINHCIIATIAIQGPFLSWPNAEACQELSDEYEDQGFKVCVG</sequence>
<name>A0A0L6VV48_9BASI</name>
<gene>
    <name evidence="1" type="ORF">VP01_10224g1</name>
</gene>
<comment type="caution">
    <text evidence="1">The sequence shown here is derived from an EMBL/GenBank/DDBJ whole genome shotgun (WGS) entry which is preliminary data.</text>
</comment>